<dbReference type="EMBL" id="JAFITO010000070">
    <property type="protein sequence ID" value="MBN4068880.1"/>
    <property type="molecule type" value="Genomic_DNA"/>
</dbReference>
<keyword evidence="3" id="KW-1134">Transmembrane beta strand</keyword>
<name>A0ABS3AWF2_9BACT</name>
<reference evidence="8 9" key="1">
    <citation type="submission" date="2021-02" db="EMBL/GenBank/DDBJ databases">
        <title>Activity-based single-cell genomes from oceanic crustal fluid captures similar information to metagenomic and metatranscriptomic surveys with orders of magnitude less sampling.</title>
        <authorList>
            <person name="D'Angelo T.S."/>
            <person name="Orcutt B.N."/>
        </authorList>
    </citation>
    <scope>NUCLEOTIDE SEQUENCE [LARGE SCALE GENOMIC DNA]</scope>
    <source>
        <strain evidence="8">AH-315-G02</strain>
    </source>
</reference>
<keyword evidence="4" id="KW-0812">Transmembrane</keyword>
<evidence type="ECO:0000256" key="1">
    <source>
        <dbReference type="ARBA" id="ARBA00004571"/>
    </source>
</evidence>
<keyword evidence="5" id="KW-0732">Signal</keyword>
<organism evidence="8 9">
    <name type="scientific">Desulfotalea psychrophila</name>
    <dbReference type="NCBI Taxonomy" id="84980"/>
    <lineage>
        <taxon>Bacteria</taxon>
        <taxon>Pseudomonadati</taxon>
        <taxon>Thermodesulfobacteriota</taxon>
        <taxon>Desulfobulbia</taxon>
        <taxon>Desulfobulbales</taxon>
        <taxon>Desulfocapsaceae</taxon>
        <taxon>Desulfotalea</taxon>
    </lineage>
</organism>
<evidence type="ECO:0008006" key="10">
    <source>
        <dbReference type="Google" id="ProtNLM"/>
    </source>
</evidence>
<evidence type="ECO:0000256" key="3">
    <source>
        <dbReference type="ARBA" id="ARBA00022452"/>
    </source>
</evidence>
<comment type="similarity">
    <text evidence="2">Belongs to the OmpP1/FadL family.</text>
</comment>
<comment type="caution">
    <text evidence="8">The sequence shown here is derived from an EMBL/GenBank/DDBJ whole genome shotgun (WGS) entry which is preliminary data.</text>
</comment>
<dbReference type="Proteomes" id="UP000717534">
    <property type="component" value="Unassembled WGS sequence"/>
</dbReference>
<keyword evidence="7" id="KW-0998">Cell outer membrane</keyword>
<evidence type="ECO:0000313" key="8">
    <source>
        <dbReference type="EMBL" id="MBN4068880.1"/>
    </source>
</evidence>
<evidence type="ECO:0000256" key="6">
    <source>
        <dbReference type="ARBA" id="ARBA00023136"/>
    </source>
</evidence>
<dbReference type="PANTHER" id="PTHR35093:SF8">
    <property type="entry name" value="OUTER MEMBRANE PROTEIN NMB0088-RELATED"/>
    <property type="match status" value="1"/>
</dbReference>
<gene>
    <name evidence="8" type="ORF">JYU06_05115</name>
</gene>
<accession>A0ABS3AWF2</accession>
<proteinExistence type="inferred from homology"/>
<comment type="subcellular location">
    <subcellularLocation>
        <location evidence="1">Cell outer membrane</location>
        <topology evidence="1">Multi-pass membrane protein</topology>
    </subcellularLocation>
</comment>
<protein>
    <recommendedName>
        <fullName evidence="10">Long-chain fatty acid transport protein</fullName>
    </recommendedName>
</protein>
<keyword evidence="6" id="KW-0472">Membrane</keyword>
<sequence>MKKHLLTLPLAGLLGLVATPILAGGIINKQNSSSDYFRTLNRQAATDYADIAVHNPAGIMKMKTGKYLKLDIQYLAKDYSNSIPGVGQLDQDISSIVPGFFAIHKEDKWAGYLTASLVGGGGKVDFQNGNARSITIINTLLGVPFSVAGTFPQRVEAESIYSGYTIGGAYEINSMFSVSAGLRYVSAYKKYTLSADGLPVFGNAVTELRDEADGWGGIFGVNISPNEQWNIGLRFETATKLNFELDVRQGADLLALMGYQDGREEREDIPALLGIGASYKITDNLKVDANFIYYLEKEATWETDFDGAGNSYDLGASAEYRFNREWMVSAGYLYSNLKVDIDQIISLPEEAKLDAHTVGMGGVWSPTETLDFTMGASKVFYMEKTDAQGITYEKDIWIVSCGLQWKFR</sequence>
<evidence type="ECO:0000256" key="2">
    <source>
        <dbReference type="ARBA" id="ARBA00008163"/>
    </source>
</evidence>
<evidence type="ECO:0000313" key="9">
    <source>
        <dbReference type="Proteomes" id="UP000717534"/>
    </source>
</evidence>
<keyword evidence="9" id="KW-1185">Reference proteome</keyword>
<evidence type="ECO:0000256" key="7">
    <source>
        <dbReference type="ARBA" id="ARBA00023237"/>
    </source>
</evidence>
<dbReference type="PANTHER" id="PTHR35093">
    <property type="entry name" value="OUTER MEMBRANE PROTEIN NMB0088-RELATED"/>
    <property type="match status" value="1"/>
</dbReference>
<dbReference type="Gene3D" id="2.40.160.60">
    <property type="entry name" value="Outer membrane protein transport protein (OMPP1/FadL/TodX)"/>
    <property type="match status" value="1"/>
</dbReference>
<evidence type="ECO:0000256" key="5">
    <source>
        <dbReference type="ARBA" id="ARBA00022729"/>
    </source>
</evidence>
<dbReference type="SUPFAM" id="SSF56935">
    <property type="entry name" value="Porins"/>
    <property type="match status" value="1"/>
</dbReference>
<evidence type="ECO:0000256" key="4">
    <source>
        <dbReference type="ARBA" id="ARBA00022692"/>
    </source>
</evidence>
<dbReference type="InterPro" id="IPR005017">
    <property type="entry name" value="OMPP1/FadL/TodX"/>
</dbReference>